<dbReference type="EMBL" id="QWKH01000021">
    <property type="protein sequence ID" value="NBI34286.1"/>
    <property type="molecule type" value="Genomic_DNA"/>
</dbReference>
<protein>
    <submittedName>
        <fullName evidence="3">DNA metabolism protein</fullName>
    </submittedName>
</protein>
<dbReference type="InterPro" id="IPR025404">
    <property type="entry name" value="DUF4130"/>
</dbReference>
<gene>
    <name evidence="3" type="ORF">D1639_04415</name>
</gene>
<organism evidence="3">
    <name type="scientific">Muribaculaceae bacterium Z82</name>
    <dbReference type="NCBI Taxonomy" id="2304548"/>
    <lineage>
        <taxon>Bacteria</taxon>
        <taxon>Pseudomonadati</taxon>
        <taxon>Bacteroidota</taxon>
        <taxon>Bacteroidia</taxon>
        <taxon>Bacteroidales</taxon>
        <taxon>Muribaculaceae</taxon>
    </lineage>
</organism>
<feature type="region of interest" description="Disordered" evidence="1">
    <location>
        <begin position="1"/>
        <end position="22"/>
    </location>
</feature>
<sequence length="319" mass="34785">MQAHGGFAGGGGADGAGGELAARKRPQASLDAPFGPQGAPLPCVAYLYDGTAEGLFSAIFDAYVFHEDPEDFFCDGSYQPRLGQSSRVIATDEEKALRVRRGLVRVGGSKVFRAALHASLSDEPQAGAAVYRFVRYVMDDLGKRPSSARPSVMGQLAHPCVAPVASLERQVLNEAHRMKQFLRFRQKEGGLWVAVCNSNANVIPLVMDHFSGRFNTQPFAIYDEVHRVVGISQDGRWRLSRASAEAELADCAAEELMAQAWCVYYDSASIDVRYHPELRRQFMPMRLWGNITEMSRPRAHAIGEAALSGLPNAAALIDG</sequence>
<dbReference type="InterPro" id="IPR023875">
    <property type="entry name" value="DNA_repair_put"/>
</dbReference>
<evidence type="ECO:0000313" key="3">
    <source>
        <dbReference type="EMBL" id="NBI34286.1"/>
    </source>
</evidence>
<accession>A0A7C9NV69</accession>
<proteinExistence type="predicted"/>
<feature type="domain" description="DUF4130" evidence="2">
    <location>
        <begin position="128"/>
        <end position="293"/>
    </location>
</feature>
<reference evidence="3" key="1">
    <citation type="submission" date="2018-08" db="EMBL/GenBank/DDBJ databases">
        <title>Murine metabolic-syndrome-specific gut microbial biobank.</title>
        <authorList>
            <person name="Liu C."/>
        </authorList>
    </citation>
    <scope>NUCLEOTIDE SEQUENCE [LARGE SCALE GENOMIC DNA]</scope>
    <source>
        <strain evidence="3">Z82</strain>
    </source>
</reference>
<dbReference type="AlphaFoldDB" id="A0A7C9NV69"/>
<comment type="caution">
    <text evidence="3">The sequence shown here is derived from an EMBL/GenBank/DDBJ whole genome shotgun (WGS) entry which is preliminary data.</text>
</comment>
<evidence type="ECO:0000259" key="2">
    <source>
        <dbReference type="Pfam" id="PF13566"/>
    </source>
</evidence>
<dbReference type="NCBIfam" id="TIGR03915">
    <property type="entry name" value="SAM_7_link_chp"/>
    <property type="match status" value="1"/>
</dbReference>
<feature type="compositionally biased region" description="Gly residues" evidence="1">
    <location>
        <begin position="1"/>
        <end position="18"/>
    </location>
</feature>
<dbReference type="Pfam" id="PF13566">
    <property type="entry name" value="DUF4130"/>
    <property type="match status" value="1"/>
</dbReference>
<evidence type="ECO:0000256" key="1">
    <source>
        <dbReference type="SAM" id="MobiDB-lite"/>
    </source>
</evidence>
<name>A0A7C9NV69_9BACT</name>